<dbReference type="PANTHER" id="PTHR46177">
    <property type="entry name" value="INTEGRASE CATALYTIC DOMAIN-CONTAINING PROTEIN"/>
    <property type="match status" value="1"/>
</dbReference>
<name>A0A6S7H644_PARCT</name>
<organism evidence="1 2">
    <name type="scientific">Paramuricea clavata</name>
    <name type="common">Red gorgonian</name>
    <name type="synonym">Violescent sea-whip</name>
    <dbReference type="NCBI Taxonomy" id="317549"/>
    <lineage>
        <taxon>Eukaryota</taxon>
        <taxon>Metazoa</taxon>
        <taxon>Cnidaria</taxon>
        <taxon>Anthozoa</taxon>
        <taxon>Octocorallia</taxon>
        <taxon>Malacalcyonacea</taxon>
        <taxon>Plexauridae</taxon>
        <taxon>Paramuricea</taxon>
    </lineage>
</organism>
<proteinExistence type="predicted"/>
<reference evidence="1" key="1">
    <citation type="submission" date="2020-04" db="EMBL/GenBank/DDBJ databases">
        <authorList>
            <person name="Alioto T."/>
            <person name="Alioto T."/>
            <person name="Gomez Garrido J."/>
        </authorList>
    </citation>
    <scope>NUCLEOTIDE SEQUENCE</scope>
    <source>
        <strain evidence="1">A484AB</strain>
    </source>
</reference>
<dbReference type="OrthoDB" id="5974428at2759"/>
<dbReference type="AlphaFoldDB" id="A0A6S7H644"/>
<comment type="caution">
    <text evidence="1">The sequence shown here is derived from an EMBL/GenBank/DDBJ whole genome shotgun (WGS) entry which is preliminary data.</text>
</comment>
<dbReference type="Proteomes" id="UP001152795">
    <property type="component" value="Unassembled WGS sequence"/>
</dbReference>
<sequence>MYCIFCGEEGATDGVCDECSIEKSVEQLITHYFHYGYPYDAIVGLLNKKDIHMSVRTLKRRLRSLGLRRKGNTTVIDNETIRTAIQKEMEGAGKLSGYRSIWHALRLRHHIHVPRNLVAEIMKEIDPVGVEERRARRLKRRIFTSRGANATWHMDGKLYSRY</sequence>
<dbReference type="PANTHER" id="PTHR46177:SF1">
    <property type="entry name" value="INTEGRASE CATALYTIC DOMAIN-CONTAINING PROTEIN"/>
    <property type="match status" value="1"/>
</dbReference>
<protein>
    <submittedName>
        <fullName evidence="1">Uncharacterized protein</fullName>
    </submittedName>
</protein>
<evidence type="ECO:0000313" key="2">
    <source>
        <dbReference type="Proteomes" id="UP001152795"/>
    </source>
</evidence>
<evidence type="ECO:0000313" key="1">
    <source>
        <dbReference type="EMBL" id="CAB3998442.1"/>
    </source>
</evidence>
<keyword evidence="2" id="KW-1185">Reference proteome</keyword>
<accession>A0A6S7H644</accession>
<dbReference type="EMBL" id="CACRXK020003355">
    <property type="protein sequence ID" value="CAB3998442.1"/>
    <property type="molecule type" value="Genomic_DNA"/>
</dbReference>
<gene>
    <name evidence="1" type="ORF">PACLA_8A044252</name>
</gene>